<sequence>MKRFLIISFLVLFAACSNVEKAPKPEQLLSKEEMAIILSDLYIIEGAISSNRSSYIETGVQPSSYIYDKYDIDSVVFKENLNYYNDRVEDYLFIMDKIQDDLKSLQDSVKVRQERIDKEKVTDPKNTSKKTQKPSKKK</sequence>
<feature type="region of interest" description="Disordered" evidence="1">
    <location>
        <begin position="113"/>
        <end position="138"/>
    </location>
</feature>
<dbReference type="AlphaFoldDB" id="A0A1Z8AVR8"/>
<dbReference type="RefSeq" id="WP_303686958.1">
    <property type="nucleotide sequence ID" value="NZ_CAJXYO010000008.1"/>
</dbReference>
<reference evidence="4" key="1">
    <citation type="journal article" date="2017" name="Proc. Natl. Acad. Sci. U.S.A.">
        <title>Simulation of Deepwater Horizon oil plume reveals substrate specialization within a complex community of hydrocarbon-degraders.</title>
        <authorList>
            <person name="Hu P."/>
            <person name="Dubinsky E.A."/>
            <person name="Probst A.J."/>
            <person name="Wang J."/>
            <person name="Sieber C.M.K."/>
            <person name="Tom L.M."/>
            <person name="Gardinali P."/>
            <person name="Banfield J.F."/>
            <person name="Atlas R.M."/>
            <person name="Andersen G.L."/>
        </authorList>
    </citation>
    <scope>NUCLEOTIDE SEQUENCE [LARGE SCALE GENOMIC DNA]</scope>
</reference>
<evidence type="ECO:0000259" key="2">
    <source>
        <dbReference type="Pfam" id="PF14129"/>
    </source>
</evidence>
<evidence type="ECO:0000313" key="3">
    <source>
        <dbReference type="EMBL" id="OUS14423.1"/>
    </source>
</evidence>
<dbReference type="Proteomes" id="UP000196102">
    <property type="component" value="Unassembled WGS sequence"/>
</dbReference>
<comment type="caution">
    <text evidence="3">The sequence shown here is derived from an EMBL/GenBank/DDBJ whole genome shotgun (WGS) entry which is preliminary data.</text>
</comment>
<protein>
    <recommendedName>
        <fullName evidence="2">DUF4296 domain-containing protein</fullName>
    </recommendedName>
</protein>
<dbReference type="InterPro" id="IPR025381">
    <property type="entry name" value="DUF4296"/>
</dbReference>
<name>A0A1Z8AVR8_9FLAO</name>
<dbReference type="PROSITE" id="PS51257">
    <property type="entry name" value="PROKAR_LIPOPROTEIN"/>
    <property type="match status" value="1"/>
</dbReference>
<dbReference type="Pfam" id="PF14129">
    <property type="entry name" value="DUF4296"/>
    <property type="match status" value="1"/>
</dbReference>
<dbReference type="EMBL" id="MAAX01000124">
    <property type="protein sequence ID" value="OUS14423.1"/>
    <property type="molecule type" value="Genomic_DNA"/>
</dbReference>
<feature type="compositionally biased region" description="Basic and acidic residues" evidence="1">
    <location>
        <begin position="113"/>
        <end position="123"/>
    </location>
</feature>
<feature type="compositionally biased region" description="Basic residues" evidence="1">
    <location>
        <begin position="127"/>
        <end position="138"/>
    </location>
</feature>
<evidence type="ECO:0000256" key="1">
    <source>
        <dbReference type="SAM" id="MobiDB-lite"/>
    </source>
</evidence>
<gene>
    <name evidence="3" type="ORF">A9Q93_08330</name>
</gene>
<proteinExistence type="predicted"/>
<accession>A0A1Z8AVR8</accession>
<evidence type="ECO:0000313" key="4">
    <source>
        <dbReference type="Proteomes" id="UP000196102"/>
    </source>
</evidence>
<organism evidence="3 4">
    <name type="scientific">Nonlabens dokdonensis</name>
    <dbReference type="NCBI Taxonomy" id="328515"/>
    <lineage>
        <taxon>Bacteria</taxon>
        <taxon>Pseudomonadati</taxon>
        <taxon>Bacteroidota</taxon>
        <taxon>Flavobacteriia</taxon>
        <taxon>Flavobacteriales</taxon>
        <taxon>Flavobacteriaceae</taxon>
        <taxon>Nonlabens</taxon>
    </lineage>
</organism>
<feature type="domain" description="DUF4296" evidence="2">
    <location>
        <begin position="25"/>
        <end position="107"/>
    </location>
</feature>